<dbReference type="InterPro" id="IPR028082">
    <property type="entry name" value="Peripla_BP_I"/>
</dbReference>
<keyword evidence="3" id="KW-0804">Transcription</keyword>
<evidence type="ECO:0000256" key="2">
    <source>
        <dbReference type="ARBA" id="ARBA00023125"/>
    </source>
</evidence>
<dbReference type="InterPro" id="IPR000843">
    <property type="entry name" value="HTH_LacI"/>
</dbReference>
<dbReference type="PANTHER" id="PTHR30146:SF153">
    <property type="entry name" value="LACTOSE OPERON REPRESSOR"/>
    <property type="match status" value="1"/>
</dbReference>
<evidence type="ECO:0000256" key="3">
    <source>
        <dbReference type="ARBA" id="ARBA00023163"/>
    </source>
</evidence>
<dbReference type="PROSITE" id="PS50932">
    <property type="entry name" value="HTH_LACI_2"/>
    <property type="match status" value="1"/>
</dbReference>
<evidence type="ECO:0000259" key="4">
    <source>
        <dbReference type="PROSITE" id="PS50932"/>
    </source>
</evidence>
<name>A0A918KGI6_9PROT</name>
<proteinExistence type="predicted"/>
<dbReference type="InterPro" id="IPR046335">
    <property type="entry name" value="LacI/GalR-like_sensor"/>
</dbReference>
<dbReference type="SUPFAM" id="SSF53822">
    <property type="entry name" value="Periplasmic binding protein-like I"/>
    <property type="match status" value="1"/>
</dbReference>
<dbReference type="SUPFAM" id="SSF47413">
    <property type="entry name" value="lambda repressor-like DNA-binding domains"/>
    <property type="match status" value="1"/>
</dbReference>
<dbReference type="Pfam" id="PF00356">
    <property type="entry name" value="LacI"/>
    <property type="match status" value="1"/>
</dbReference>
<reference evidence="5 6" key="1">
    <citation type="journal article" date="2014" name="Int. J. Syst. Evol. Microbiol.">
        <title>Complete genome sequence of Corynebacterium casei LMG S-19264T (=DSM 44701T), isolated from a smear-ripened cheese.</title>
        <authorList>
            <consortium name="US DOE Joint Genome Institute (JGI-PGF)"/>
            <person name="Walter F."/>
            <person name="Albersmeier A."/>
            <person name="Kalinowski J."/>
            <person name="Ruckert C."/>
        </authorList>
    </citation>
    <scope>NUCLEOTIDE SEQUENCE [LARGE SCALE GENOMIC DNA]</scope>
    <source>
        <strain evidence="5 6">KCTC 23968</strain>
    </source>
</reference>
<dbReference type="PANTHER" id="PTHR30146">
    <property type="entry name" value="LACI-RELATED TRANSCRIPTIONAL REPRESSOR"/>
    <property type="match status" value="1"/>
</dbReference>
<dbReference type="CDD" id="cd01545">
    <property type="entry name" value="PBP1_SalR"/>
    <property type="match status" value="1"/>
</dbReference>
<evidence type="ECO:0000256" key="1">
    <source>
        <dbReference type="ARBA" id="ARBA00023015"/>
    </source>
</evidence>
<sequence length="340" mass="37199">MKATITDVAKKAGVSMKTVSRVLNNEPNVAEKTRAHVKAIAAELRYTPNLAARGLATSKSYLIALIYDNPSINYISHIQRGAIDACREAGYHLVVEPLYLEKVKSRAEKADAMRMVLEKLPVDGVILTPPLCDSQGVLQTLSELRIKCVRVAPRNRGQQPFVGMDDDTAAYQMTQYLLEQGHKRIGFIKGHVGHAATDMRYDGYCRAIESGGLSVSEQLVFQGDFSFESGVVQAKKLLELPVSERPTAIFASNDDMAAAVISVASQMGLDVPADLSVCGFDDTPLARNLSPALTTVRQPIYKMGFKAAQQLIDPDGDQQKIGQILDFEIMLRDTVSNLKN</sequence>
<dbReference type="SMART" id="SM00354">
    <property type="entry name" value="HTH_LACI"/>
    <property type="match status" value="1"/>
</dbReference>
<dbReference type="AlphaFoldDB" id="A0A918KGI6"/>
<dbReference type="CDD" id="cd01392">
    <property type="entry name" value="HTH_LacI"/>
    <property type="match status" value="1"/>
</dbReference>
<dbReference type="PROSITE" id="PS00356">
    <property type="entry name" value="HTH_LACI_1"/>
    <property type="match status" value="1"/>
</dbReference>
<comment type="caution">
    <text evidence="5">The sequence shown here is derived from an EMBL/GenBank/DDBJ whole genome shotgun (WGS) entry which is preliminary data.</text>
</comment>
<dbReference type="EMBL" id="BMYV01000001">
    <property type="protein sequence ID" value="GGX62661.1"/>
    <property type="molecule type" value="Genomic_DNA"/>
</dbReference>
<gene>
    <name evidence="5" type="ORF">GCM10011309_10790</name>
</gene>
<keyword evidence="6" id="KW-1185">Reference proteome</keyword>
<protein>
    <submittedName>
        <fullName evidence="5">LacI family transcriptional regulator</fullName>
    </submittedName>
</protein>
<dbReference type="InterPro" id="IPR010982">
    <property type="entry name" value="Lambda_DNA-bd_dom_sf"/>
</dbReference>
<keyword evidence="2" id="KW-0238">DNA-binding</keyword>
<dbReference type="GO" id="GO:0000976">
    <property type="term" value="F:transcription cis-regulatory region binding"/>
    <property type="evidence" value="ECO:0007669"/>
    <property type="project" value="TreeGrafter"/>
</dbReference>
<dbReference type="Gene3D" id="1.10.260.40">
    <property type="entry name" value="lambda repressor-like DNA-binding domains"/>
    <property type="match status" value="1"/>
</dbReference>
<evidence type="ECO:0000313" key="5">
    <source>
        <dbReference type="EMBL" id="GGX62661.1"/>
    </source>
</evidence>
<feature type="domain" description="HTH lacI-type" evidence="4">
    <location>
        <begin position="3"/>
        <end position="57"/>
    </location>
</feature>
<dbReference type="Proteomes" id="UP000600865">
    <property type="component" value="Unassembled WGS sequence"/>
</dbReference>
<dbReference type="RefSeq" id="WP_189582367.1">
    <property type="nucleotide sequence ID" value="NZ_BMYV01000001.1"/>
</dbReference>
<evidence type="ECO:0000313" key="6">
    <source>
        <dbReference type="Proteomes" id="UP000600865"/>
    </source>
</evidence>
<dbReference type="Gene3D" id="3.40.50.2300">
    <property type="match status" value="2"/>
</dbReference>
<keyword evidence="1" id="KW-0805">Transcription regulation</keyword>
<dbReference type="Pfam" id="PF13377">
    <property type="entry name" value="Peripla_BP_3"/>
    <property type="match status" value="1"/>
</dbReference>
<organism evidence="5 6">
    <name type="scientific">Litorimonas cladophorae</name>
    <dbReference type="NCBI Taxonomy" id="1220491"/>
    <lineage>
        <taxon>Bacteria</taxon>
        <taxon>Pseudomonadati</taxon>
        <taxon>Pseudomonadota</taxon>
        <taxon>Alphaproteobacteria</taxon>
        <taxon>Maricaulales</taxon>
        <taxon>Robiginitomaculaceae</taxon>
    </lineage>
</organism>
<dbReference type="GO" id="GO:0003700">
    <property type="term" value="F:DNA-binding transcription factor activity"/>
    <property type="evidence" value="ECO:0007669"/>
    <property type="project" value="TreeGrafter"/>
</dbReference>
<dbReference type="PRINTS" id="PR00036">
    <property type="entry name" value="HTHLACI"/>
</dbReference>
<accession>A0A918KGI6</accession>